<dbReference type="InterPro" id="IPR047196">
    <property type="entry name" value="YidC_ALB_C"/>
</dbReference>
<comment type="similarity">
    <text evidence="2 13">Belongs to the OXA1/ALB3/YidC family. Type 1 subfamily.</text>
</comment>
<comment type="function">
    <text evidence="13">Required for the insertion and/or proper folding and/or complex formation of integral membrane proteins into the membrane. Involved in integration of membrane proteins that insert both dependently and independently of the Sec translocase complex, as well as at least some lipoproteins. Aids folding of multispanning membrane proteins.</text>
</comment>
<gene>
    <name evidence="13 16" type="primary">yidC</name>
    <name evidence="16" type="ORF">KCG44_05860</name>
</gene>
<evidence type="ECO:0000256" key="12">
    <source>
        <dbReference type="ARBA" id="ARBA00033342"/>
    </source>
</evidence>
<evidence type="ECO:0000256" key="13">
    <source>
        <dbReference type="HAMAP-Rule" id="MF_01810"/>
    </source>
</evidence>
<keyword evidence="10 13" id="KW-0143">Chaperone</keyword>
<evidence type="ECO:0000256" key="6">
    <source>
        <dbReference type="ARBA" id="ARBA00022692"/>
    </source>
</evidence>
<evidence type="ECO:0000256" key="9">
    <source>
        <dbReference type="ARBA" id="ARBA00023136"/>
    </source>
</evidence>
<evidence type="ECO:0000256" key="2">
    <source>
        <dbReference type="ARBA" id="ARBA00010527"/>
    </source>
</evidence>
<feature type="transmembrane region" description="Helical" evidence="13">
    <location>
        <begin position="515"/>
        <end position="538"/>
    </location>
</feature>
<dbReference type="Proteomes" id="UP000722336">
    <property type="component" value="Unassembled WGS sequence"/>
</dbReference>
<proteinExistence type="inferred from homology"/>
<reference evidence="16 17" key="1">
    <citation type="submission" date="2021-04" db="EMBL/GenBank/DDBJ databases">
        <authorList>
            <person name="Pira H."/>
            <person name="Risdian C."/>
            <person name="Wink J."/>
        </authorList>
    </citation>
    <scope>NUCLEOTIDE SEQUENCE [LARGE SCALE GENOMIC DNA]</scope>
    <source>
        <strain evidence="16 17">WHA3</strain>
    </source>
</reference>
<keyword evidence="9 13" id="KW-0472">Membrane</keyword>
<accession>A0ABS6SD61</accession>
<comment type="subcellular location">
    <subcellularLocation>
        <location evidence="1">Cell inner membrane</location>
        <topology evidence="1">Multi-pass membrane protein</topology>
    </subcellularLocation>
    <subcellularLocation>
        <location evidence="13">Cell membrane</location>
        <topology evidence="13">Multi-pass membrane protein</topology>
    </subcellularLocation>
</comment>
<evidence type="ECO:0000256" key="8">
    <source>
        <dbReference type="ARBA" id="ARBA00022989"/>
    </source>
</evidence>
<keyword evidence="7 13" id="KW-0653">Protein transport</keyword>
<evidence type="ECO:0000256" key="5">
    <source>
        <dbReference type="ARBA" id="ARBA00022475"/>
    </source>
</evidence>
<dbReference type="NCBIfam" id="TIGR03592">
    <property type="entry name" value="yidC_oxa1_cterm"/>
    <property type="match status" value="1"/>
</dbReference>
<comment type="subunit">
    <text evidence="13">Interacts with the Sec translocase complex via SecD. Specifically interacts with transmembrane segments of nascent integral membrane proteins during membrane integration.</text>
</comment>
<dbReference type="HAMAP" id="MF_01810">
    <property type="entry name" value="YidC_type1"/>
    <property type="match status" value="1"/>
</dbReference>
<feature type="transmembrane region" description="Helical" evidence="13">
    <location>
        <begin position="482"/>
        <end position="503"/>
    </location>
</feature>
<organism evidence="16 17">
    <name type="scientific">Pacificimonas pallii</name>
    <dbReference type="NCBI Taxonomy" id="2827236"/>
    <lineage>
        <taxon>Bacteria</taxon>
        <taxon>Pseudomonadati</taxon>
        <taxon>Pseudomonadota</taxon>
        <taxon>Alphaproteobacteria</taxon>
        <taxon>Sphingomonadales</taxon>
        <taxon>Sphingosinicellaceae</taxon>
        <taxon>Pacificimonas</taxon>
    </lineage>
</organism>
<name>A0ABS6SD61_9SPHN</name>
<keyword evidence="4 13" id="KW-0813">Transport</keyword>
<keyword evidence="6 13" id="KW-0812">Transmembrane</keyword>
<dbReference type="Pfam" id="PF02096">
    <property type="entry name" value="60KD_IMP"/>
    <property type="match status" value="1"/>
</dbReference>
<dbReference type="PANTHER" id="PTHR12428">
    <property type="entry name" value="OXA1"/>
    <property type="match status" value="1"/>
</dbReference>
<dbReference type="NCBIfam" id="NF002353">
    <property type="entry name" value="PRK01318.1-4"/>
    <property type="match status" value="1"/>
</dbReference>
<comment type="caution">
    <text evidence="16">The sequence shown here is derived from an EMBL/GenBank/DDBJ whole genome shotgun (WGS) entry which is preliminary data.</text>
</comment>
<evidence type="ECO:0000259" key="14">
    <source>
        <dbReference type="Pfam" id="PF02096"/>
    </source>
</evidence>
<keyword evidence="17" id="KW-1185">Reference proteome</keyword>
<evidence type="ECO:0000256" key="10">
    <source>
        <dbReference type="ARBA" id="ARBA00023186"/>
    </source>
</evidence>
<dbReference type="InterPro" id="IPR028055">
    <property type="entry name" value="YidC/Oxa/ALB_C"/>
</dbReference>
<sequence>MTSENRNLLLAMLLSIAILFGWSAISDRFFPTANEPSTEIVDGEQVILDNTDAGPVGMAPAAKRDRAEILSEGDRVRIATPSLIGSVNLTGARIDDLLLERHHQTIAGKDDIRLFSPSGADESYFAEFGWTGQGDLPNADTVWTADRTELTPDTPVTLAWTNGAGARFLIELSVDEDYLFTVRQRIENRGSEAVVARPYALIARDGTGPDESTFNAHVGPLGVFNGEFSDVEYEDIVDEGGRVDNASVGGWLGFTDKYWLASVIADDKAAVRTNFRASGERYQATMQGDPLAIGPRSAGNSSFRLFAGAKEVDVLERYQDVVGITLFERSIDWGWFRIIVRPIHALLSWLFEIVGNFGWAIICLVLIIRIVLFPIANKQYESMAKLRRVQPKMKALQERYKDDKQKLQQEMMKLYKEEKANPLGGCLPIFLQIPIFYALYKTLLLSINVRHEPFALWIKDLSAPDPLTPVNLFGLLPFDPPGFIAIGVLPILLGITMFIQFKLNPAPMDEMQKKVFSILPWVFMVIMAPFAAGLQLYWMVNNIVSIGQQWLLIKKYPADPVPEPIKDKK</sequence>
<dbReference type="CDD" id="cd19961">
    <property type="entry name" value="EcYidC-like_peri"/>
    <property type="match status" value="1"/>
</dbReference>
<evidence type="ECO:0000256" key="11">
    <source>
        <dbReference type="ARBA" id="ARBA00033245"/>
    </source>
</evidence>
<feature type="domain" description="Membrane insertase YidC/Oxa/ALB C-terminal" evidence="14">
    <location>
        <begin position="357"/>
        <end position="553"/>
    </location>
</feature>
<dbReference type="RefSeq" id="WP_218444897.1">
    <property type="nucleotide sequence ID" value="NZ_JAGSPA010000002.1"/>
</dbReference>
<evidence type="ECO:0000256" key="1">
    <source>
        <dbReference type="ARBA" id="ARBA00004429"/>
    </source>
</evidence>
<dbReference type="InterPro" id="IPR028053">
    <property type="entry name" value="Membr_insert_YidC_N"/>
</dbReference>
<evidence type="ECO:0000256" key="3">
    <source>
        <dbReference type="ARBA" id="ARBA00015325"/>
    </source>
</evidence>
<dbReference type="CDD" id="cd20070">
    <property type="entry name" value="5TM_YidC_Alb3"/>
    <property type="match status" value="1"/>
</dbReference>
<dbReference type="InterPro" id="IPR019998">
    <property type="entry name" value="Membr_insert_YidC"/>
</dbReference>
<evidence type="ECO:0000259" key="15">
    <source>
        <dbReference type="Pfam" id="PF14849"/>
    </source>
</evidence>
<evidence type="ECO:0000256" key="4">
    <source>
        <dbReference type="ARBA" id="ARBA00022448"/>
    </source>
</evidence>
<dbReference type="InterPro" id="IPR001708">
    <property type="entry name" value="YidC/ALB3/OXA1/COX18"/>
</dbReference>
<keyword evidence="5 13" id="KW-1003">Cell membrane</keyword>
<evidence type="ECO:0000313" key="17">
    <source>
        <dbReference type="Proteomes" id="UP000722336"/>
    </source>
</evidence>
<dbReference type="NCBIfam" id="TIGR03593">
    <property type="entry name" value="yidC_nterm"/>
    <property type="match status" value="1"/>
</dbReference>
<evidence type="ECO:0000313" key="16">
    <source>
        <dbReference type="EMBL" id="MBV7256309.1"/>
    </source>
</evidence>
<feature type="transmembrane region" description="Helical" evidence="13">
    <location>
        <begin position="357"/>
        <end position="377"/>
    </location>
</feature>
<feature type="domain" description="Membrane insertase YidC N-terminal" evidence="15">
    <location>
        <begin position="75"/>
        <end position="345"/>
    </location>
</feature>
<keyword evidence="8 13" id="KW-1133">Transmembrane helix</keyword>
<feature type="transmembrane region" description="Helical" evidence="13">
    <location>
        <begin position="420"/>
        <end position="440"/>
    </location>
</feature>
<dbReference type="Pfam" id="PF14849">
    <property type="entry name" value="YidC_periplas"/>
    <property type="match status" value="1"/>
</dbReference>
<dbReference type="PANTHER" id="PTHR12428:SF65">
    <property type="entry name" value="CYTOCHROME C OXIDASE ASSEMBLY PROTEIN COX18, MITOCHONDRIAL"/>
    <property type="match status" value="1"/>
</dbReference>
<dbReference type="EMBL" id="JAGSPA010000002">
    <property type="protein sequence ID" value="MBV7256309.1"/>
    <property type="molecule type" value="Genomic_DNA"/>
</dbReference>
<protein>
    <recommendedName>
        <fullName evidence="3 13">Membrane protein insertase YidC</fullName>
    </recommendedName>
    <alternativeName>
        <fullName evidence="12 13">Foldase YidC</fullName>
    </alternativeName>
    <alternativeName>
        <fullName evidence="11 13">Membrane integrase YidC</fullName>
    </alternativeName>
    <alternativeName>
        <fullName evidence="13">Membrane protein YidC</fullName>
    </alternativeName>
</protein>
<evidence type="ECO:0000256" key="7">
    <source>
        <dbReference type="ARBA" id="ARBA00022927"/>
    </source>
</evidence>